<proteinExistence type="predicted"/>
<sequence length="70" mass="7707">MDQIVYNACCAAALDPDMVMFLLVVNIVVVVVGCCTIDDDNEYSLPCPPHIVLEFVCIDIIPCVYDDPVE</sequence>
<keyword evidence="2" id="KW-1185">Reference proteome</keyword>
<evidence type="ECO:0000313" key="2">
    <source>
        <dbReference type="Proteomes" id="UP000887458"/>
    </source>
</evidence>
<accession>A0ABQ8JVI2</accession>
<gene>
    <name evidence="1" type="ORF">DERP_002738</name>
</gene>
<dbReference type="Proteomes" id="UP000887458">
    <property type="component" value="Unassembled WGS sequence"/>
</dbReference>
<organism evidence="1 2">
    <name type="scientific">Dermatophagoides pteronyssinus</name>
    <name type="common">European house dust mite</name>
    <dbReference type="NCBI Taxonomy" id="6956"/>
    <lineage>
        <taxon>Eukaryota</taxon>
        <taxon>Metazoa</taxon>
        <taxon>Ecdysozoa</taxon>
        <taxon>Arthropoda</taxon>
        <taxon>Chelicerata</taxon>
        <taxon>Arachnida</taxon>
        <taxon>Acari</taxon>
        <taxon>Acariformes</taxon>
        <taxon>Sarcoptiformes</taxon>
        <taxon>Astigmata</taxon>
        <taxon>Psoroptidia</taxon>
        <taxon>Analgoidea</taxon>
        <taxon>Pyroglyphidae</taxon>
        <taxon>Dermatophagoidinae</taxon>
        <taxon>Dermatophagoides</taxon>
    </lineage>
</organism>
<reference evidence="1 2" key="2">
    <citation type="journal article" date="2022" name="Mol. Biol. Evol.">
        <title>Comparative Genomics Reveals Insights into the Divergent Evolution of Astigmatic Mites and Household Pest Adaptations.</title>
        <authorList>
            <person name="Xiong Q."/>
            <person name="Wan A.T."/>
            <person name="Liu X."/>
            <person name="Fung C.S."/>
            <person name="Xiao X."/>
            <person name="Malainual N."/>
            <person name="Hou J."/>
            <person name="Wang L."/>
            <person name="Wang M."/>
            <person name="Yang K.Y."/>
            <person name="Cui Y."/>
            <person name="Leung E.L."/>
            <person name="Nong W."/>
            <person name="Shin S.K."/>
            <person name="Au S.W."/>
            <person name="Jeong K.Y."/>
            <person name="Chew F.T."/>
            <person name="Hui J.H."/>
            <person name="Leung T.F."/>
            <person name="Tungtrongchitr A."/>
            <person name="Zhong N."/>
            <person name="Liu Z."/>
            <person name="Tsui S.K."/>
        </authorList>
    </citation>
    <scope>NUCLEOTIDE SEQUENCE [LARGE SCALE GENOMIC DNA]</scope>
    <source>
        <strain evidence="1">Derp</strain>
    </source>
</reference>
<name>A0ABQ8JVI2_DERPT</name>
<comment type="caution">
    <text evidence="1">The sequence shown here is derived from an EMBL/GenBank/DDBJ whole genome shotgun (WGS) entry which is preliminary data.</text>
</comment>
<reference evidence="1 2" key="1">
    <citation type="journal article" date="2018" name="J. Allergy Clin. Immunol.">
        <title>High-quality assembly of Dermatophagoides pteronyssinus genome and transcriptome reveals a wide range of novel allergens.</title>
        <authorList>
            <person name="Liu X.Y."/>
            <person name="Yang K.Y."/>
            <person name="Wang M.Q."/>
            <person name="Kwok J.S."/>
            <person name="Zeng X."/>
            <person name="Yang Z."/>
            <person name="Xiao X.J."/>
            <person name="Lau C.P."/>
            <person name="Li Y."/>
            <person name="Huang Z.M."/>
            <person name="Ba J.G."/>
            <person name="Yim A.K."/>
            <person name="Ouyang C.Y."/>
            <person name="Ngai S.M."/>
            <person name="Chan T.F."/>
            <person name="Leung E.L."/>
            <person name="Liu L."/>
            <person name="Liu Z.G."/>
            <person name="Tsui S.K."/>
        </authorList>
    </citation>
    <scope>NUCLEOTIDE SEQUENCE [LARGE SCALE GENOMIC DNA]</scope>
    <source>
        <strain evidence="1">Derp</strain>
    </source>
</reference>
<evidence type="ECO:0000313" key="1">
    <source>
        <dbReference type="EMBL" id="KAH9426639.1"/>
    </source>
</evidence>
<dbReference type="EMBL" id="NJHN03000008">
    <property type="protein sequence ID" value="KAH9426639.1"/>
    <property type="molecule type" value="Genomic_DNA"/>
</dbReference>
<protein>
    <submittedName>
        <fullName evidence="1">Uncharacterized protein</fullName>
    </submittedName>
</protein>